<keyword evidence="1" id="KW-0812">Transmembrane</keyword>
<dbReference type="EMBL" id="FXUF01000016">
    <property type="protein sequence ID" value="SMP68064.1"/>
    <property type="molecule type" value="Genomic_DNA"/>
</dbReference>
<organism evidence="2 3">
    <name type="scientific">Anoxynatronum buryatiense</name>
    <dbReference type="NCBI Taxonomy" id="489973"/>
    <lineage>
        <taxon>Bacteria</taxon>
        <taxon>Bacillati</taxon>
        <taxon>Bacillota</taxon>
        <taxon>Clostridia</taxon>
        <taxon>Eubacteriales</taxon>
        <taxon>Clostridiaceae</taxon>
        <taxon>Anoxynatronum</taxon>
    </lineage>
</organism>
<evidence type="ECO:0000313" key="3">
    <source>
        <dbReference type="Proteomes" id="UP001158066"/>
    </source>
</evidence>
<protein>
    <recommendedName>
        <fullName evidence="4">DUF1097 domain-containing protein</fullName>
    </recommendedName>
</protein>
<dbReference type="AlphaFoldDB" id="A0AA45WY97"/>
<proteinExistence type="predicted"/>
<keyword evidence="1" id="KW-1133">Transmembrane helix</keyword>
<dbReference type="RefSeq" id="WP_283410458.1">
    <property type="nucleotide sequence ID" value="NZ_FXUF01000016.1"/>
</dbReference>
<accession>A0AA45WY97</accession>
<comment type="caution">
    <text evidence="2">The sequence shown here is derived from an EMBL/GenBank/DDBJ whole genome shotgun (WGS) entry which is preliminary data.</text>
</comment>
<feature type="transmembrane region" description="Helical" evidence="1">
    <location>
        <begin position="152"/>
        <end position="176"/>
    </location>
</feature>
<feature type="transmembrane region" description="Helical" evidence="1">
    <location>
        <begin position="39"/>
        <end position="57"/>
    </location>
</feature>
<feature type="transmembrane region" description="Helical" evidence="1">
    <location>
        <begin position="123"/>
        <end position="140"/>
    </location>
</feature>
<reference evidence="2" key="1">
    <citation type="submission" date="2017-05" db="EMBL/GenBank/DDBJ databases">
        <authorList>
            <person name="Varghese N."/>
            <person name="Submissions S."/>
        </authorList>
    </citation>
    <scope>NUCLEOTIDE SEQUENCE</scope>
    <source>
        <strain evidence="2">Su22</strain>
    </source>
</reference>
<evidence type="ECO:0000313" key="2">
    <source>
        <dbReference type="EMBL" id="SMP68064.1"/>
    </source>
</evidence>
<dbReference type="Proteomes" id="UP001158066">
    <property type="component" value="Unassembled WGS sequence"/>
</dbReference>
<keyword evidence="3" id="KW-1185">Reference proteome</keyword>
<feature type="transmembrane region" description="Helical" evidence="1">
    <location>
        <begin position="5"/>
        <end position="27"/>
    </location>
</feature>
<feature type="transmembrane region" description="Helical" evidence="1">
    <location>
        <begin position="96"/>
        <end position="116"/>
    </location>
</feature>
<gene>
    <name evidence="2" type="ORF">SAMN06296020_11644</name>
</gene>
<feature type="transmembrane region" description="Helical" evidence="1">
    <location>
        <begin position="69"/>
        <end position="90"/>
    </location>
</feature>
<sequence>MNKKFLFVLATVVTVFISIFCIIWAAVFGFDPANPQNMSPLFSLLWCAFAGLGLVVAQQGSFKTLPNMLCSAAVGPLYGMLFFGLLDILMSNGVSALVAFGICALAVTYLLALLHVVVLEKTYFNAVAMTLGTYGIWFALKDPGDPTNYNWLYGAVFFLIGTAYGTIFVPITVFVMSKIAKPDEMSIEAAE</sequence>
<evidence type="ECO:0000256" key="1">
    <source>
        <dbReference type="SAM" id="Phobius"/>
    </source>
</evidence>
<evidence type="ECO:0008006" key="4">
    <source>
        <dbReference type="Google" id="ProtNLM"/>
    </source>
</evidence>
<name>A0AA45WY97_9CLOT</name>
<keyword evidence="1" id="KW-0472">Membrane</keyword>